<organism evidence="2">
    <name type="scientific">Cryptococcus bacillisporus CA1280</name>
    <dbReference type="NCBI Taxonomy" id="1296109"/>
    <lineage>
        <taxon>Eukaryota</taxon>
        <taxon>Fungi</taxon>
        <taxon>Dikarya</taxon>
        <taxon>Basidiomycota</taxon>
        <taxon>Agaricomycotina</taxon>
        <taxon>Tremellomycetes</taxon>
        <taxon>Tremellales</taxon>
        <taxon>Cryptococcaceae</taxon>
        <taxon>Cryptococcus</taxon>
        <taxon>Cryptococcus gattii species complex</taxon>
    </lineage>
</organism>
<dbReference type="EMBL" id="KN847976">
    <property type="protein sequence ID" value="KIR48812.1"/>
    <property type="molecule type" value="Genomic_DNA"/>
</dbReference>
<evidence type="ECO:0000256" key="1">
    <source>
        <dbReference type="SAM" id="SignalP"/>
    </source>
</evidence>
<proteinExistence type="predicted"/>
<protein>
    <submittedName>
        <fullName evidence="2">Unplaced genomic scaffold supercont1.4, whole genome shotgun sequence</fullName>
    </submittedName>
</protein>
<reference evidence="2" key="1">
    <citation type="submission" date="2015-01" db="EMBL/GenBank/DDBJ databases">
        <title>The Genome Sequence of Cryptococcus gattii CA1280.</title>
        <authorList>
            <consortium name="The Broad Institute Genomics Platform"/>
            <person name="Cuomo C."/>
            <person name="Litvintseva A."/>
            <person name="Chen Y."/>
            <person name="Heitman J."/>
            <person name="Sun S."/>
            <person name="Springer D."/>
            <person name="Dromer F."/>
            <person name="Young S."/>
            <person name="Zeng Q."/>
            <person name="Gargeya S."/>
            <person name="Abouelleil A."/>
            <person name="Alvarado L."/>
            <person name="Chapman S.B."/>
            <person name="Gainer-Dewar J."/>
            <person name="Goldberg J."/>
            <person name="Griggs A."/>
            <person name="Gujja S."/>
            <person name="Hansen M."/>
            <person name="Howarth C."/>
            <person name="Imamovic A."/>
            <person name="Larimer J."/>
            <person name="Murphy C."/>
            <person name="Naylor J."/>
            <person name="Pearson M."/>
            <person name="Priest M."/>
            <person name="Roberts A."/>
            <person name="Saif S."/>
            <person name="Shea T."/>
            <person name="Sykes S."/>
            <person name="Wortman J."/>
            <person name="Nusbaum C."/>
            <person name="Birren B."/>
        </authorList>
    </citation>
    <scope>NUCLEOTIDE SEQUENCE [LARGE SCALE GENOMIC DNA]</scope>
    <source>
        <strain evidence="2">CA1280</strain>
    </source>
</reference>
<evidence type="ECO:0000313" key="2">
    <source>
        <dbReference type="EMBL" id="KIR48812.1"/>
    </source>
</evidence>
<dbReference type="HOGENOM" id="CLU_1360344_0_0_1"/>
<keyword evidence="1" id="KW-0732">Signal</keyword>
<gene>
    <name evidence="2" type="ORF">I312_01882</name>
</gene>
<dbReference type="OrthoDB" id="2567788at2759"/>
<feature type="signal peptide" evidence="1">
    <location>
        <begin position="1"/>
        <end position="16"/>
    </location>
</feature>
<sequence length="201" mass="21570">MIFVLALFTVAVAVKGLSIPRVRDTPASSTTLAYIGCVADDSVSSLTPGSSATNAEARESCASTCLQRGGSEIAYFNQEAHSCVCANKDQYPSSGEIVYAEDDLGNCRHSDGASVDYIFSPYTLSQCYLTIDSEIAPSSNKTFPSPLTCLNTCTTEYLSIRPAYDNANDQFVYECSCWEDQVQGGQSSDCGFGIQAVYRKA</sequence>
<feature type="chain" id="PRO_5002222161" evidence="1">
    <location>
        <begin position="17"/>
        <end position="201"/>
    </location>
</feature>
<accession>A0A0D0TQ41</accession>
<name>A0A0D0TQ41_CRYGA</name>
<dbReference type="AlphaFoldDB" id="A0A0D0TQ41"/>